<feature type="transmembrane region" description="Helical" evidence="1">
    <location>
        <begin position="7"/>
        <end position="31"/>
    </location>
</feature>
<dbReference type="RefSeq" id="XP_033394113.1">
    <property type="nucleotide sequence ID" value="XM_033547327.1"/>
</dbReference>
<evidence type="ECO:0008006" key="4">
    <source>
        <dbReference type="Google" id="ProtNLM"/>
    </source>
</evidence>
<evidence type="ECO:0000313" key="2">
    <source>
        <dbReference type="EMBL" id="KAF2138400.1"/>
    </source>
</evidence>
<dbReference type="EMBL" id="ML995497">
    <property type="protein sequence ID" value="KAF2138400.1"/>
    <property type="molecule type" value="Genomic_DNA"/>
</dbReference>
<dbReference type="SUPFAM" id="SSF50965">
    <property type="entry name" value="Galactose oxidase, central domain"/>
    <property type="match status" value="1"/>
</dbReference>
<accession>A0A6A6B2X5</accession>
<reference evidence="2" key="1">
    <citation type="journal article" date="2020" name="Stud. Mycol.">
        <title>101 Dothideomycetes genomes: a test case for predicting lifestyles and emergence of pathogens.</title>
        <authorList>
            <person name="Haridas S."/>
            <person name="Albert R."/>
            <person name="Binder M."/>
            <person name="Bloem J."/>
            <person name="Labutti K."/>
            <person name="Salamov A."/>
            <person name="Andreopoulos B."/>
            <person name="Baker S."/>
            <person name="Barry K."/>
            <person name="Bills G."/>
            <person name="Bluhm B."/>
            <person name="Cannon C."/>
            <person name="Castanera R."/>
            <person name="Culley D."/>
            <person name="Daum C."/>
            <person name="Ezra D."/>
            <person name="Gonzalez J."/>
            <person name="Henrissat B."/>
            <person name="Kuo A."/>
            <person name="Liang C."/>
            <person name="Lipzen A."/>
            <person name="Lutzoni F."/>
            <person name="Magnuson J."/>
            <person name="Mondo S."/>
            <person name="Nolan M."/>
            <person name="Ohm R."/>
            <person name="Pangilinan J."/>
            <person name="Park H.-J."/>
            <person name="Ramirez L."/>
            <person name="Alfaro M."/>
            <person name="Sun H."/>
            <person name="Tritt A."/>
            <person name="Yoshinaga Y."/>
            <person name="Zwiers L.-H."/>
            <person name="Turgeon B."/>
            <person name="Goodwin S."/>
            <person name="Spatafora J."/>
            <person name="Crous P."/>
            <person name="Grigoriev I."/>
        </authorList>
    </citation>
    <scope>NUCLEOTIDE SEQUENCE</scope>
    <source>
        <strain evidence="2">CBS 121167</strain>
    </source>
</reference>
<keyword evidence="1" id="KW-0812">Transmembrane</keyword>
<dbReference type="PANTHER" id="PTHR23244:SF490">
    <property type="entry name" value="KELCH REPEAT PROTEIN"/>
    <property type="match status" value="1"/>
</dbReference>
<dbReference type="AlphaFoldDB" id="A0A6A6B2X5"/>
<proteinExistence type="predicted"/>
<dbReference type="InterPro" id="IPR011043">
    <property type="entry name" value="Gal_Oxase/kelch_b-propeller"/>
</dbReference>
<protein>
    <recommendedName>
        <fullName evidence="4">Kelch repeat protein</fullName>
    </recommendedName>
</protein>
<dbReference type="Proteomes" id="UP000799438">
    <property type="component" value="Unassembled WGS sequence"/>
</dbReference>
<keyword evidence="1" id="KW-0472">Membrane</keyword>
<keyword evidence="3" id="KW-1185">Reference proteome</keyword>
<organism evidence="2 3">
    <name type="scientific">Aplosporella prunicola CBS 121167</name>
    <dbReference type="NCBI Taxonomy" id="1176127"/>
    <lineage>
        <taxon>Eukaryota</taxon>
        <taxon>Fungi</taxon>
        <taxon>Dikarya</taxon>
        <taxon>Ascomycota</taxon>
        <taxon>Pezizomycotina</taxon>
        <taxon>Dothideomycetes</taxon>
        <taxon>Dothideomycetes incertae sedis</taxon>
        <taxon>Botryosphaeriales</taxon>
        <taxon>Aplosporellaceae</taxon>
        <taxon>Aplosporella</taxon>
    </lineage>
</organism>
<dbReference type="OrthoDB" id="10251809at2759"/>
<evidence type="ECO:0000313" key="3">
    <source>
        <dbReference type="Proteomes" id="UP000799438"/>
    </source>
</evidence>
<sequence>MLAFRRVGLSLASILWLHASWYAIVLFPAYFRSMVSARSLCGIVDQRTTIVGDRLLFSSGNYTFDDGETWQNTSSLYWLTLNDTITVDKPIDMSLLEAVDLPSNTLAGGKSPVSGGASGTFFYDHTTVYAYAGMVGPEADGVNNSLYSFNTTSNTWNLVQVEGGKISFGNNSEGVYATDIKTGTSFYTGGWAMAYNGTYNGTVKFQSANSGTAQPTWSFMTTQTGLQGPNILKGAMTFLRKGQAGILVAFGGYNTAFEGSDFGPGWDWDQRDMSDIWIYDIFSNTWYYQKATGDIPHKRTEFCAGVSSAPDDSSFQITIYGGWDQLKQQTFSDVYVLSLPSFRWIQVTKDTATDPETTPGRNRHKCNMWNDGQMIVSGGIVAVGVGDPKKLNNVCNQNYPPFEVLDTSTYAWRTQFDPKLEYSVPDVVTAVIGGSSSGGAALSSPQLGWNSSDLSAVFSKSVARDTYDYESASSSAVPTSTASSTSTAKHSHKHLSGGAIAGITVAVVAFVALVLVSAATVFCWLKRKKSRRNDRTDDQPIWHKAELETTERTYPEMPPDNAILEAEVNGIRNPEPVELPAVSRMLELPATSRRVELPP</sequence>
<name>A0A6A6B2X5_9PEZI</name>
<evidence type="ECO:0000256" key="1">
    <source>
        <dbReference type="SAM" id="Phobius"/>
    </source>
</evidence>
<gene>
    <name evidence="2" type="ORF">K452DRAFT_93125</name>
</gene>
<dbReference type="Gene3D" id="2.120.10.80">
    <property type="entry name" value="Kelch-type beta propeller"/>
    <property type="match status" value="1"/>
</dbReference>
<dbReference type="PANTHER" id="PTHR23244">
    <property type="entry name" value="KELCH REPEAT DOMAIN"/>
    <property type="match status" value="1"/>
</dbReference>
<dbReference type="InterPro" id="IPR015915">
    <property type="entry name" value="Kelch-typ_b-propeller"/>
</dbReference>
<dbReference type="GeneID" id="54304834"/>
<feature type="transmembrane region" description="Helical" evidence="1">
    <location>
        <begin position="499"/>
        <end position="525"/>
    </location>
</feature>
<keyword evidence="1" id="KW-1133">Transmembrane helix</keyword>